<keyword evidence="1" id="KW-1133">Transmembrane helix</keyword>
<comment type="caution">
    <text evidence="2">The sequence shown here is derived from an EMBL/GenBank/DDBJ whole genome shotgun (WGS) entry which is preliminary data.</text>
</comment>
<dbReference type="Proteomes" id="UP000280935">
    <property type="component" value="Unassembled WGS sequence"/>
</dbReference>
<keyword evidence="1" id="KW-0472">Membrane</keyword>
<evidence type="ECO:0000313" key="2">
    <source>
        <dbReference type="EMBL" id="RRD49839.1"/>
    </source>
</evidence>
<dbReference type="EMBL" id="RQYT01000011">
    <property type="protein sequence ID" value="RRD49839.1"/>
    <property type="molecule type" value="Genomic_DNA"/>
</dbReference>
<accession>A0A3P1WT96</accession>
<organism evidence="2 3">
    <name type="scientific">Arachnia propionica</name>
    <dbReference type="NCBI Taxonomy" id="1750"/>
    <lineage>
        <taxon>Bacteria</taxon>
        <taxon>Bacillati</taxon>
        <taxon>Actinomycetota</taxon>
        <taxon>Actinomycetes</taxon>
        <taxon>Propionibacteriales</taxon>
        <taxon>Propionibacteriaceae</taxon>
        <taxon>Arachnia</taxon>
    </lineage>
</organism>
<evidence type="ECO:0000256" key="1">
    <source>
        <dbReference type="SAM" id="Phobius"/>
    </source>
</evidence>
<protein>
    <recommendedName>
        <fullName evidence="4">DUF2567 domain-containing protein</fullName>
    </recommendedName>
</protein>
<sequence>MSESLPTRARPAWTWSALWFTVFVLGISALAAGAWAVFAHRPSYVVTEELGAYLSERGQADVFSSDALYVGLAALCGLLTGVVAWVKFRDTGWLVCVQAILGGFAAALVIWQLGMLFSPDDFDQRLATAVAGDRVPIDLALHSLAALLVGPFGAITPVMFFAAFWPENPSTSRSAPEARRIATVD</sequence>
<dbReference type="RefSeq" id="WP_125227689.1">
    <property type="nucleotide sequence ID" value="NZ_RQYT01000011.1"/>
</dbReference>
<feature type="transmembrane region" description="Helical" evidence="1">
    <location>
        <begin position="93"/>
        <end position="113"/>
    </location>
</feature>
<proteinExistence type="predicted"/>
<evidence type="ECO:0008006" key="4">
    <source>
        <dbReference type="Google" id="ProtNLM"/>
    </source>
</evidence>
<feature type="transmembrane region" description="Helical" evidence="1">
    <location>
        <begin position="67"/>
        <end position="86"/>
    </location>
</feature>
<feature type="transmembrane region" description="Helical" evidence="1">
    <location>
        <begin position="144"/>
        <end position="165"/>
    </location>
</feature>
<evidence type="ECO:0000313" key="3">
    <source>
        <dbReference type="Proteomes" id="UP000280935"/>
    </source>
</evidence>
<keyword evidence="1" id="KW-0812">Transmembrane</keyword>
<reference evidence="2 3" key="1">
    <citation type="submission" date="2018-11" db="EMBL/GenBank/DDBJ databases">
        <title>Genomes From Bacteria Associated with the Canine Oral Cavity: a Test Case for Automated Genome-Based Taxonomic Assignment.</title>
        <authorList>
            <person name="Coil D.A."/>
            <person name="Jospin G."/>
            <person name="Darling A.E."/>
            <person name="Wallis C."/>
            <person name="Davis I.J."/>
            <person name="Harris S."/>
            <person name="Eisen J.A."/>
            <person name="Holcombe L.J."/>
            <person name="O'Flynn C."/>
        </authorList>
    </citation>
    <scope>NUCLEOTIDE SEQUENCE [LARGE SCALE GENOMIC DNA]</scope>
    <source>
        <strain evidence="2 3">OH2822_COT-296</strain>
    </source>
</reference>
<name>A0A3P1WT96_9ACTN</name>
<gene>
    <name evidence="2" type="ORF">EII35_06695</name>
</gene>
<feature type="transmembrane region" description="Helical" evidence="1">
    <location>
        <begin position="12"/>
        <end position="38"/>
    </location>
</feature>
<dbReference type="AlphaFoldDB" id="A0A3P1WT96"/>
<dbReference type="OrthoDB" id="3730018at2"/>